<organism evidence="3">
    <name type="scientific">Haemonchus placei</name>
    <name type="common">Barber's pole worm</name>
    <dbReference type="NCBI Taxonomy" id="6290"/>
    <lineage>
        <taxon>Eukaryota</taxon>
        <taxon>Metazoa</taxon>
        <taxon>Ecdysozoa</taxon>
        <taxon>Nematoda</taxon>
        <taxon>Chromadorea</taxon>
        <taxon>Rhabditida</taxon>
        <taxon>Rhabditina</taxon>
        <taxon>Rhabditomorpha</taxon>
        <taxon>Strongyloidea</taxon>
        <taxon>Trichostrongylidae</taxon>
        <taxon>Haemonchus</taxon>
    </lineage>
</organism>
<evidence type="ECO:0000313" key="2">
    <source>
        <dbReference type="Proteomes" id="UP000268014"/>
    </source>
</evidence>
<reference evidence="3" key="1">
    <citation type="submission" date="2016-04" db="UniProtKB">
        <authorList>
            <consortium name="WormBaseParasite"/>
        </authorList>
    </citation>
    <scope>IDENTIFICATION</scope>
</reference>
<dbReference type="AlphaFoldDB" id="A0A158QML1"/>
<proteinExistence type="predicted"/>
<reference evidence="1 2" key="2">
    <citation type="submission" date="2018-11" db="EMBL/GenBank/DDBJ databases">
        <authorList>
            <consortium name="Pathogen Informatics"/>
        </authorList>
    </citation>
    <scope>NUCLEOTIDE SEQUENCE [LARGE SCALE GENOMIC DNA]</scope>
    <source>
        <strain evidence="1 2">MHpl1</strain>
    </source>
</reference>
<sequence>MLGMGPQPMTPSLVQFGASIVSANQSMRAVKRQAVEKLVDVIPRKNRRSDDDDDCSTVQKGDFFGTNPWKTCSIRNIDGVEESVDMDDLVDIVLLAAESINKDKTGDLGKRKHSRRAACRYREKRKERWLKLQKERVEMERTNAKLKDLDVHVRTYADSQDRENAFPKYKWYLTFCYL</sequence>
<accession>A0A158QML1</accession>
<dbReference type="Proteomes" id="UP000268014">
    <property type="component" value="Unassembled WGS sequence"/>
</dbReference>
<evidence type="ECO:0000313" key="3">
    <source>
        <dbReference type="WBParaSite" id="HPLM_0000869101-mRNA-1"/>
    </source>
</evidence>
<gene>
    <name evidence="1" type="ORF">HPLM_LOCUS8683</name>
</gene>
<dbReference type="WBParaSite" id="HPLM_0000869101-mRNA-1">
    <property type="protein sequence ID" value="HPLM_0000869101-mRNA-1"/>
    <property type="gene ID" value="HPLM_0000869101"/>
</dbReference>
<keyword evidence="2" id="KW-1185">Reference proteome</keyword>
<dbReference type="OrthoDB" id="5847285at2759"/>
<evidence type="ECO:0000313" key="1">
    <source>
        <dbReference type="EMBL" id="VDO35545.1"/>
    </source>
</evidence>
<name>A0A158QML1_HAEPC</name>
<dbReference type="EMBL" id="UZAF01016910">
    <property type="protein sequence ID" value="VDO35545.1"/>
    <property type="molecule type" value="Genomic_DNA"/>
</dbReference>
<protein>
    <submittedName>
        <fullName evidence="3">BZIP domain-containing protein</fullName>
    </submittedName>
</protein>